<evidence type="ECO:0000313" key="5">
    <source>
        <dbReference type="EMBL" id="CAG9763819.1"/>
    </source>
</evidence>
<reference evidence="5" key="1">
    <citation type="submission" date="2022-01" db="EMBL/GenBank/DDBJ databases">
        <authorList>
            <person name="King R."/>
        </authorList>
    </citation>
    <scope>NUCLEOTIDE SEQUENCE</scope>
</reference>
<feature type="region of interest" description="Disordered" evidence="4">
    <location>
        <begin position="42"/>
        <end position="84"/>
    </location>
</feature>
<name>A0A9N9QLJ8_9CUCU</name>
<dbReference type="SUPFAM" id="SSF90209">
    <property type="entry name" value="Ran binding protein zinc finger-like"/>
    <property type="match status" value="1"/>
</dbReference>
<dbReference type="PANTHER" id="PTHR46858:SF5">
    <property type="entry name" value="E3 UBIQUITIN-PROTEIN LIGASE APD1-RELATED"/>
    <property type="match status" value="1"/>
</dbReference>
<evidence type="ECO:0000256" key="2">
    <source>
        <dbReference type="ARBA" id="ARBA00022771"/>
    </source>
</evidence>
<dbReference type="GO" id="GO:0043066">
    <property type="term" value="P:negative regulation of apoptotic process"/>
    <property type="evidence" value="ECO:0007669"/>
    <property type="project" value="TreeGrafter"/>
</dbReference>
<dbReference type="GO" id="GO:0061630">
    <property type="term" value="F:ubiquitin protein ligase activity"/>
    <property type="evidence" value="ECO:0007669"/>
    <property type="project" value="TreeGrafter"/>
</dbReference>
<feature type="region of interest" description="Disordered" evidence="4">
    <location>
        <begin position="268"/>
        <end position="303"/>
    </location>
</feature>
<gene>
    <name evidence="5" type="ORF">CEUTPL_LOCUS4473</name>
</gene>
<sequence length="440" mass="48402">MTSLEQTPESPWRKRTIEGLNLDIKEIIEAKRPRLCYYRLESESSKATDDDTESIASVQAKETDFVGDTSDTESKNGTGTENSEFEYEVASLSASDKDNFDFSTTDSEVTEDMILVAAAAAICDSSLETWITDVEDSDSSSEEMSFGKTDFATCVQCKGENRNPLYRYCEKCFQDRKKFFPPRPRRNRRKKQQDPVKLATLRNCLSGLSQDSGIGSSQECPPLGLDQIVVPEFLNNAGTSKSADLPSTLTKLNNTKSSAKSESLTNIVKESASTSMSSNAKGSTLRRKRQSSENSLSDYEVKKTKLTPKPDNITFDLGSEVSSSTSSFTSTISTLSVDQNGIQSEKSSEKNSSFVSDIGFNSNKSGGSIDLEKTNSFSSDKTESDLCMFCNSAPKDSIFLHAKIAHRCCCYACAKKTLKSIKRCPICNTSVNKVVRIFTC</sequence>
<evidence type="ECO:0000256" key="4">
    <source>
        <dbReference type="SAM" id="MobiDB-lite"/>
    </source>
</evidence>
<keyword evidence="6" id="KW-1185">Reference proteome</keyword>
<dbReference type="Gene3D" id="3.30.40.10">
    <property type="entry name" value="Zinc/RING finger domain, C3HC4 (zinc finger)"/>
    <property type="match status" value="1"/>
</dbReference>
<dbReference type="InterPro" id="IPR013083">
    <property type="entry name" value="Znf_RING/FYVE/PHD"/>
</dbReference>
<feature type="compositionally biased region" description="Polar residues" evidence="4">
    <location>
        <begin position="268"/>
        <end position="282"/>
    </location>
</feature>
<accession>A0A9N9QLJ8</accession>
<dbReference type="PANTHER" id="PTHR46858">
    <property type="entry name" value="OS05G0521000 PROTEIN"/>
    <property type="match status" value="1"/>
</dbReference>
<evidence type="ECO:0008006" key="7">
    <source>
        <dbReference type="Google" id="ProtNLM"/>
    </source>
</evidence>
<dbReference type="OrthoDB" id="24526at2759"/>
<dbReference type="GO" id="GO:0016567">
    <property type="term" value="P:protein ubiquitination"/>
    <property type="evidence" value="ECO:0007669"/>
    <property type="project" value="TreeGrafter"/>
</dbReference>
<dbReference type="AlphaFoldDB" id="A0A9N9QLJ8"/>
<keyword evidence="1" id="KW-0479">Metal-binding</keyword>
<dbReference type="CDD" id="cd16646">
    <property type="entry name" value="mRING-HC-C2H2C4_MDM2-like"/>
    <property type="match status" value="1"/>
</dbReference>
<proteinExistence type="predicted"/>
<dbReference type="EMBL" id="OU892291">
    <property type="protein sequence ID" value="CAG9763819.1"/>
    <property type="molecule type" value="Genomic_DNA"/>
</dbReference>
<keyword evidence="3" id="KW-0862">Zinc</keyword>
<dbReference type="Gene3D" id="2.30.30.380">
    <property type="entry name" value="Zn-finger domain of Sec23/24"/>
    <property type="match status" value="1"/>
</dbReference>
<dbReference type="Pfam" id="PF13920">
    <property type="entry name" value="zf-C3HC4_3"/>
    <property type="match status" value="1"/>
</dbReference>
<organism evidence="5 6">
    <name type="scientific">Ceutorhynchus assimilis</name>
    <name type="common">cabbage seed weevil</name>
    <dbReference type="NCBI Taxonomy" id="467358"/>
    <lineage>
        <taxon>Eukaryota</taxon>
        <taxon>Metazoa</taxon>
        <taxon>Ecdysozoa</taxon>
        <taxon>Arthropoda</taxon>
        <taxon>Hexapoda</taxon>
        <taxon>Insecta</taxon>
        <taxon>Pterygota</taxon>
        <taxon>Neoptera</taxon>
        <taxon>Endopterygota</taxon>
        <taxon>Coleoptera</taxon>
        <taxon>Polyphaga</taxon>
        <taxon>Cucujiformia</taxon>
        <taxon>Curculionidae</taxon>
        <taxon>Ceutorhynchinae</taxon>
        <taxon>Ceutorhynchus</taxon>
    </lineage>
</organism>
<dbReference type="GO" id="GO:0010468">
    <property type="term" value="P:regulation of gene expression"/>
    <property type="evidence" value="ECO:0007669"/>
    <property type="project" value="TreeGrafter"/>
</dbReference>
<dbReference type="InterPro" id="IPR036443">
    <property type="entry name" value="Znf_RanBP2_sf"/>
</dbReference>
<dbReference type="Proteomes" id="UP001152799">
    <property type="component" value="Chromosome 15"/>
</dbReference>
<protein>
    <recommendedName>
        <fullName evidence="7">E3 ubiquitin-protein ligase Mdm2</fullName>
    </recommendedName>
</protein>
<evidence type="ECO:0000256" key="3">
    <source>
        <dbReference type="ARBA" id="ARBA00022833"/>
    </source>
</evidence>
<evidence type="ECO:0000313" key="6">
    <source>
        <dbReference type="Proteomes" id="UP001152799"/>
    </source>
</evidence>
<keyword evidence="2" id="KW-0863">Zinc-finger</keyword>
<dbReference type="GO" id="GO:0008270">
    <property type="term" value="F:zinc ion binding"/>
    <property type="evidence" value="ECO:0007669"/>
    <property type="project" value="UniProtKB-KW"/>
</dbReference>
<evidence type="ECO:0000256" key="1">
    <source>
        <dbReference type="ARBA" id="ARBA00022723"/>
    </source>
</evidence>